<proteinExistence type="inferred from homology"/>
<evidence type="ECO:0000256" key="2">
    <source>
        <dbReference type="ARBA" id="ARBA00022723"/>
    </source>
</evidence>
<dbReference type="Gene3D" id="3.40.800.10">
    <property type="entry name" value="Ureohydrolase domain"/>
    <property type="match status" value="1"/>
</dbReference>
<dbReference type="InterPro" id="IPR006035">
    <property type="entry name" value="Ureohydrolase"/>
</dbReference>
<feature type="binding site" evidence="4">
    <location>
        <position position="230"/>
    </location>
    <ligand>
        <name>Mn(2+)</name>
        <dbReference type="ChEBI" id="CHEBI:29035"/>
        <label>1</label>
    </ligand>
</feature>
<dbReference type="EMBL" id="JACATZ010000001">
    <property type="protein sequence ID" value="NWJ45174.1"/>
    <property type="molecule type" value="Genomic_DNA"/>
</dbReference>
<reference evidence="6 8" key="1">
    <citation type="submission" date="2020-06" db="EMBL/GenBank/DDBJ databases">
        <title>Anoxygenic phototrophic Chloroflexota member uses a Type I reaction center.</title>
        <authorList>
            <person name="Tsuji J.M."/>
            <person name="Shaw N.A."/>
            <person name="Nagashima S."/>
            <person name="Venkiteswaran J."/>
            <person name="Schiff S.L."/>
            <person name="Hanada S."/>
            <person name="Tank M."/>
            <person name="Neufeld J.D."/>
        </authorList>
    </citation>
    <scope>NUCLEOTIDE SEQUENCE [LARGE SCALE GENOMIC DNA]</scope>
    <source>
        <strain evidence="6">L227-S17</strain>
    </source>
</reference>
<keyword evidence="3 5" id="KW-0378">Hydrolase</keyword>
<feature type="binding site" evidence="4">
    <location>
        <position position="147"/>
    </location>
    <ligand>
        <name>Mn(2+)</name>
        <dbReference type="ChEBI" id="CHEBI:29035"/>
        <label>1</label>
    </ligand>
</feature>
<feature type="binding site" evidence="4">
    <location>
        <position position="124"/>
    </location>
    <ligand>
        <name>Mn(2+)</name>
        <dbReference type="ChEBI" id="CHEBI:29035"/>
        <label>2</label>
    </ligand>
</feature>
<dbReference type="InterPro" id="IPR005925">
    <property type="entry name" value="Agmatinase-rel"/>
</dbReference>
<evidence type="ECO:0000313" key="7">
    <source>
        <dbReference type="EMBL" id="WJW67053.1"/>
    </source>
</evidence>
<dbReference type="Pfam" id="PF00491">
    <property type="entry name" value="Arginase"/>
    <property type="match status" value="1"/>
</dbReference>
<comment type="similarity">
    <text evidence="1">Belongs to the arginase family. Agmatinase subfamily.</text>
</comment>
<dbReference type="EMBL" id="CP128399">
    <property type="protein sequence ID" value="WJW67053.1"/>
    <property type="molecule type" value="Genomic_DNA"/>
</dbReference>
<dbReference type="Proteomes" id="UP000521676">
    <property type="component" value="Unassembled WGS sequence"/>
</dbReference>
<dbReference type="GO" id="GO:0033389">
    <property type="term" value="P:putrescine biosynthetic process from arginine, via agmatine"/>
    <property type="evidence" value="ECO:0007669"/>
    <property type="project" value="TreeGrafter"/>
</dbReference>
<keyword evidence="9" id="KW-1185">Reference proteome</keyword>
<dbReference type="PROSITE" id="PS01053">
    <property type="entry name" value="ARGINASE_1"/>
    <property type="match status" value="1"/>
</dbReference>
<dbReference type="CDD" id="cd11593">
    <property type="entry name" value="Agmatinase-like_2"/>
    <property type="match status" value="1"/>
</dbReference>
<feature type="binding site" evidence="4">
    <location>
        <position position="151"/>
    </location>
    <ligand>
        <name>Mn(2+)</name>
        <dbReference type="ChEBI" id="CHEBI:29035"/>
        <label>1</label>
    </ligand>
</feature>
<keyword evidence="4" id="KW-0464">Manganese</keyword>
<dbReference type="Proteomes" id="UP001431572">
    <property type="component" value="Chromosome 1"/>
</dbReference>
<evidence type="ECO:0000313" key="6">
    <source>
        <dbReference type="EMBL" id="NWJ45174.1"/>
    </source>
</evidence>
<gene>
    <name evidence="6" type="primary">speB</name>
    <name evidence="6" type="ORF">HXX08_04765</name>
    <name evidence="7" type="ORF">OZ401_000301</name>
</gene>
<reference evidence="7" key="2">
    <citation type="journal article" date="2024" name="Nature">
        <title>Anoxygenic phototroph of the Chloroflexota uses a type I reaction centre.</title>
        <authorList>
            <person name="Tsuji J.M."/>
            <person name="Shaw N.A."/>
            <person name="Nagashima S."/>
            <person name="Venkiteswaran J.J."/>
            <person name="Schiff S.L."/>
            <person name="Watanabe T."/>
            <person name="Fukui M."/>
            <person name="Hanada S."/>
            <person name="Tank M."/>
            <person name="Neufeld J.D."/>
        </authorList>
    </citation>
    <scope>NUCLEOTIDE SEQUENCE</scope>
    <source>
        <strain evidence="7">L227-S17</strain>
    </source>
</reference>
<dbReference type="InterPro" id="IPR023696">
    <property type="entry name" value="Ureohydrolase_dom_sf"/>
</dbReference>
<evidence type="ECO:0000313" key="8">
    <source>
        <dbReference type="Proteomes" id="UP000521676"/>
    </source>
</evidence>
<dbReference type="PIRSF" id="PIRSF036979">
    <property type="entry name" value="Arginase"/>
    <property type="match status" value="1"/>
</dbReference>
<name>A0A8T7LT27_9CHLR</name>
<feature type="binding site" evidence="4">
    <location>
        <position position="228"/>
    </location>
    <ligand>
        <name>Mn(2+)</name>
        <dbReference type="ChEBI" id="CHEBI:29035"/>
        <label>1</label>
    </ligand>
</feature>
<evidence type="ECO:0000256" key="1">
    <source>
        <dbReference type="ARBA" id="ARBA00009227"/>
    </source>
</evidence>
<evidence type="ECO:0000256" key="4">
    <source>
        <dbReference type="PIRSR" id="PIRSR036979-1"/>
    </source>
</evidence>
<evidence type="ECO:0000313" key="9">
    <source>
        <dbReference type="Proteomes" id="UP001431572"/>
    </source>
</evidence>
<protein>
    <submittedName>
        <fullName evidence="6">Agmatinase</fullName>
        <ecNumber evidence="6">3.5.3.11</ecNumber>
    </submittedName>
</protein>
<dbReference type="PANTHER" id="PTHR11358:SF26">
    <property type="entry name" value="GUANIDINO ACID HYDROLASE, MITOCHONDRIAL"/>
    <property type="match status" value="1"/>
</dbReference>
<feature type="binding site" evidence="4">
    <location>
        <position position="149"/>
    </location>
    <ligand>
        <name>Mn(2+)</name>
        <dbReference type="ChEBI" id="CHEBI:29035"/>
        <label>1</label>
    </ligand>
</feature>
<dbReference type="PROSITE" id="PS51409">
    <property type="entry name" value="ARGINASE_2"/>
    <property type="match status" value="1"/>
</dbReference>
<comment type="cofactor">
    <cofactor evidence="4">
        <name>Mn(2+)</name>
        <dbReference type="ChEBI" id="CHEBI:29035"/>
    </cofactor>
    <text evidence="4">Binds 2 manganese ions per subunit.</text>
</comment>
<dbReference type="GO" id="GO:0046872">
    <property type="term" value="F:metal ion binding"/>
    <property type="evidence" value="ECO:0007669"/>
    <property type="project" value="UniProtKB-KW"/>
</dbReference>
<dbReference type="RefSeq" id="WP_341468948.1">
    <property type="nucleotide sequence ID" value="NZ_CP128399.1"/>
</dbReference>
<keyword evidence="2 4" id="KW-0479">Metal-binding</keyword>
<dbReference type="GO" id="GO:0008783">
    <property type="term" value="F:agmatinase activity"/>
    <property type="evidence" value="ECO:0007669"/>
    <property type="project" value="UniProtKB-EC"/>
</dbReference>
<sequence length="304" mass="34413">MTFVNIQLEEIEIKANAIQFLEPGEGYIKSFEESRIAIIPAGLEQTTSYMQGTARGPAAILAASSQVELYDEELDDEPVELGIFTLDELEFGDKTQEQSLALIGSAFKTCMDAGKFTVTLGGEHSVTIPIIHDLKNRFSDLVVLSFDAHGDLRITYHGELSHACVMRRISDMDVPLYVIGVRSVCREEVEFVRSNSKVEVLFDYQRAERKFEVADLLKWGKHVYVTVDLDAFDPAEMPSVGTPEPGGLRWREFFAIFKEVCENFKIVGFDIMELMPREGQERADFYSAKLIYKMLGYMRRAGQF</sequence>
<dbReference type="AlphaFoldDB" id="A0A8T7LT27"/>
<dbReference type="EC" id="3.5.3.11" evidence="6"/>
<dbReference type="NCBIfam" id="TIGR01230">
    <property type="entry name" value="agmatinase"/>
    <property type="match status" value="1"/>
</dbReference>
<evidence type="ECO:0000256" key="3">
    <source>
        <dbReference type="ARBA" id="ARBA00022801"/>
    </source>
</evidence>
<dbReference type="InterPro" id="IPR020855">
    <property type="entry name" value="Ureohydrolase_Mn_BS"/>
</dbReference>
<organism evidence="6 8">
    <name type="scientific">Candidatus Chlorohelix allophototropha</name>
    <dbReference type="NCBI Taxonomy" id="3003348"/>
    <lineage>
        <taxon>Bacteria</taxon>
        <taxon>Bacillati</taxon>
        <taxon>Chloroflexota</taxon>
        <taxon>Chloroflexia</taxon>
        <taxon>Candidatus Chloroheliales</taxon>
        <taxon>Candidatus Chloroheliaceae</taxon>
        <taxon>Candidatus Chlorohelix</taxon>
    </lineage>
</organism>
<dbReference type="SUPFAM" id="SSF52768">
    <property type="entry name" value="Arginase/deacetylase"/>
    <property type="match status" value="1"/>
</dbReference>
<accession>A0A8T7LT27</accession>
<evidence type="ECO:0000256" key="5">
    <source>
        <dbReference type="RuleBase" id="RU003684"/>
    </source>
</evidence>
<dbReference type="PANTHER" id="PTHR11358">
    <property type="entry name" value="ARGINASE/AGMATINASE"/>
    <property type="match status" value="1"/>
</dbReference>